<feature type="domain" description="SnoaL-like" evidence="10">
    <location>
        <begin position="217"/>
        <end position="321"/>
    </location>
</feature>
<evidence type="ECO:0000256" key="7">
    <source>
        <dbReference type="RuleBase" id="RU000716"/>
    </source>
</evidence>
<dbReference type="InterPro" id="IPR013249">
    <property type="entry name" value="RNA_pol_sigma70_r4_t2"/>
</dbReference>
<evidence type="ECO:0000256" key="4">
    <source>
        <dbReference type="ARBA" id="ARBA00023082"/>
    </source>
</evidence>
<dbReference type="GO" id="GO:0003677">
    <property type="term" value="F:DNA binding"/>
    <property type="evidence" value="ECO:0007669"/>
    <property type="project" value="UniProtKB-KW"/>
</dbReference>
<dbReference type="PROSITE" id="PS01063">
    <property type="entry name" value="SIGMA70_ECF"/>
    <property type="match status" value="1"/>
</dbReference>
<dbReference type="Gene3D" id="1.10.1740.10">
    <property type="match status" value="1"/>
</dbReference>
<dbReference type="InterPro" id="IPR014284">
    <property type="entry name" value="RNA_pol_sigma-70_dom"/>
</dbReference>
<evidence type="ECO:0000256" key="3">
    <source>
        <dbReference type="ARBA" id="ARBA00023015"/>
    </source>
</evidence>
<evidence type="ECO:0000259" key="10">
    <source>
        <dbReference type="Pfam" id="PF12680"/>
    </source>
</evidence>
<organism evidence="11 12">
    <name type="scientific">Stackebrandtia nassauensis (strain DSM 44728 / CIP 108903 / NRRL B-16338 / NBRC 102104 / LLR-40K-21)</name>
    <dbReference type="NCBI Taxonomy" id="446470"/>
    <lineage>
        <taxon>Bacteria</taxon>
        <taxon>Bacillati</taxon>
        <taxon>Actinomycetota</taxon>
        <taxon>Actinomycetes</taxon>
        <taxon>Glycomycetales</taxon>
        <taxon>Glycomycetaceae</taxon>
        <taxon>Stackebrandtia</taxon>
    </lineage>
</organism>
<dbReference type="RefSeq" id="WP_013018550.1">
    <property type="nucleotide sequence ID" value="NC_013947.1"/>
</dbReference>
<evidence type="ECO:0000256" key="6">
    <source>
        <dbReference type="ARBA" id="ARBA00023163"/>
    </source>
</evidence>
<dbReference type="InterPro" id="IPR039425">
    <property type="entry name" value="RNA_pol_sigma-70-like"/>
</dbReference>
<dbReference type="PANTHER" id="PTHR43133">
    <property type="entry name" value="RNA POLYMERASE ECF-TYPE SIGMA FACTO"/>
    <property type="match status" value="1"/>
</dbReference>
<evidence type="ECO:0000256" key="5">
    <source>
        <dbReference type="ARBA" id="ARBA00023125"/>
    </source>
</evidence>
<dbReference type="OrthoDB" id="7376212at2"/>
<dbReference type="InterPro" id="IPR032710">
    <property type="entry name" value="NTF2-like_dom_sf"/>
</dbReference>
<dbReference type="eggNOG" id="COG1595">
    <property type="taxonomic scope" value="Bacteria"/>
</dbReference>
<dbReference type="AlphaFoldDB" id="D3PUG6"/>
<protein>
    <recommendedName>
        <fullName evidence="7">RNA polymerase sigma factor</fullName>
    </recommendedName>
</protein>
<dbReference type="GO" id="GO:0016987">
    <property type="term" value="F:sigma factor activity"/>
    <property type="evidence" value="ECO:0007669"/>
    <property type="project" value="UniProtKB-KW"/>
</dbReference>
<evidence type="ECO:0000259" key="9">
    <source>
        <dbReference type="Pfam" id="PF08281"/>
    </source>
</evidence>
<dbReference type="KEGG" id="sna:Snas_3313"/>
<dbReference type="HOGENOM" id="CLU_043648_1_0_11"/>
<proteinExistence type="inferred from homology"/>
<dbReference type="InterPro" id="IPR007627">
    <property type="entry name" value="RNA_pol_sigma70_r2"/>
</dbReference>
<dbReference type="Pfam" id="PF08281">
    <property type="entry name" value="Sigma70_r4_2"/>
    <property type="match status" value="1"/>
</dbReference>
<dbReference type="NCBIfam" id="NF006089">
    <property type="entry name" value="PRK08241.1"/>
    <property type="match status" value="1"/>
</dbReference>
<dbReference type="InterPro" id="IPR037401">
    <property type="entry name" value="SnoaL-like"/>
</dbReference>
<dbReference type="GO" id="GO:0006352">
    <property type="term" value="P:DNA-templated transcription initiation"/>
    <property type="evidence" value="ECO:0007669"/>
    <property type="project" value="InterPro"/>
</dbReference>
<dbReference type="InterPro" id="IPR000838">
    <property type="entry name" value="RNA_pol_sigma70_ECF_CS"/>
</dbReference>
<dbReference type="NCBIfam" id="TIGR02937">
    <property type="entry name" value="sigma70-ECF"/>
    <property type="match status" value="1"/>
</dbReference>
<evidence type="ECO:0000313" key="11">
    <source>
        <dbReference type="EMBL" id="ADD42979.1"/>
    </source>
</evidence>
<keyword evidence="5 7" id="KW-0238">DNA-binding</keyword>
<dbReference type="GO" id="GO:0006950">
    <property type="term" value="P:response to stress"/>
    <property type="evidence" value="ECO:0007669"/>
    <property type="project" value="UniProtKB-ARBA"/>
</dbReference>
<dbReference type="InterPro" id="IPR013325">
    <property type="entry name" value="RNA_pol_sigma_r2"/>
</dbReference>
<keyword evidence="6 7" id="KW-0804">Transcription</keyword>
<evidence type="ECO:0000256" key="2">
    <source>
        <dbReference type="ARBA" id="ARBA00011344"/>
    </source>
</evidence>
<dbReference type="STRING" id="446470.Snas_3313"/>
<sequence length="341" mass="37450">MTSETSAAVAAAQAGDEAEFGRLAQRYRPELQAHCYRMLGSVDESQDLVQETYLRAWRYRTSYQGRSTFRAWLYRIATNVCLDALSRHAPARQQAIGEAAAPAVAVPWLRPYPDRALEMLKSGELEPDAAAVSRETLELAFIAALQYLPARQRAALVLRDVLDWSAKDTASALETTVASANSALQRARATLKTQLPRQRGEWARTTELSATDRDLLHRYMDALERADTQAVAALLAADARVSHQGGAGGNLSPEPVWYQGRDTIMAAWAPILEVADAPDMRLLATSANRQPAVASYIRTGDDPLFQAFALTVLRIEDGYVQEVTTFGTDCFAAFDLPMTSP</sequence>
<dbReference type="SUPFAM" id="SSF88659">
    <property type="entry name" value="Sigma3 and sigma4 domains of RNA polymerase sigma factors"/>
    <property type="match status" value="1"/>
</dbReference>
<dbReference type="SUPFAM" id="SSF88946">
    <property type="entry name" value="Sigma2 domain of RNA polymerase sigma factors"/>
    <property type="match status" value="1"/>
</dbReference>
<evidence type="ECO:0000256" key="1">
    <source>
        <dbReference type="ARBA" id="ARBA00010641"/>
    </source>
</evidence>
<dbReference type="Gene3D" id="3.10.450.50">
    <property type="match status" value="1"/>
</dbReference>
<keyword evidence="12" id="KW-1185">Reference proteome</keyword>
<dbReference type="EMBL" id="CP001778">
    <property type="protein sequence ID" value="ADD42979.1"/>
    <property type="molecule type" value="Genomic_DNA"/>
</dbReference>
<gene>
    <name evidence="11" type="ordered locus">Snas_3313</name>
</gene>
<keyword evidence="4 7" id="KW-0731">Sigma factor</keyword>
<evidence type="ECO:0000259" key="8">
    <source>
        <dbReference type="Pfam" id="PF04542"/>
    </source>
</evidence>
<dbReference type="NCBIfam" id="TIGR02960">
    <property type="entry name" value="SigX5"/>
    <property type="match status" value="1"/>
</dbReference>
<dbReference type="Pfam" id="PF12680">
    <property type="entry name" value="SnoaL_2"/>
    <property type="match status" value="1"/>
</dbReference>
<dbReference type="Gene3D" id="1.10.10.10">
    <property type="entry name" value="Winged helix-like DNA-binding domain superfamily/Winged helix DNA-binding domain"/>
    <property type="match status" value="1"/>
</dbReference>
<keyword evidence="3 7" id="KW-0805">Transcription regulation</keyword>
<dbReference type="PANTHER" id="PTHR43133:SF65">
    <property type="entry name" value="ECF RNA POLYMERASE SIGMA FACTOR SIGG"/>
    <property type="match status" value="1"/>
</dbReference>
<dbReference type="InterPro" id="IPR036388">
    <property type="entry name" value="WH-like_DNA-bd_sf"/>
</dbReference>
<dbReference type="InterPro" id="IPR013324">
    <property type="entry name" value="RNA_pol_sigma_r3/r4-like"/>
</dbReference>
<accession>D3PUG6</accession>
<name>D3PUG6_STANL</name>
<evidence type="ECO:0000313" key="12">
    <source>
        <dbReference type="Proteomes" id="UP000000844"/>
    </source>
</evidence>
<dbReference type="Pfam" id="PF04542">
    <property type="entry name" value="Sigma70_r2"/>
    <property type="match status" value="1"/>
</dbReference>
<dbReference type="SUPFAM" id="SSF54427">
    <property type="entry name" value="NTF2-like"/>
    <property type="match status" value="1"/>
</dbReference>
<comment type="similarity">
    <text evidence="1 7">Belongs to the sigma-70 factor family. ECF subfamily.</text>
</comment>
<comment type="subunit">
    <text evidence="2">Interacts transiently with the RNA polymerase catalytic core formed by RpoA, RpoB, RpoC and RpoZ (2 alpha, 1 beta, 1 beta' and 1 omega subunit) to form the RNA polymerase holoenzyme that can initiate transcription.</text>
</comment>
<dbReference type="Proteomes" id="UP000000844">
    <property type="component" value="Chromosome"/>
</dbReference>
<feature type="domain" description="RNA polymerase sigma-70 region 2" evidence="8">
    <location>
        <begin position="23"/>
        <end position="88"/>
    </location>
</feature>
<feature type="domain" description="RNA polymerase sigma factor 70 region 4 type 2" evidence="9">
    <location>
        <begin position="140"/>
        <end position="191"/>
    </location>
</feature>
<dbReference type="InterPro" id="IPR014305">
    <property type="entry name" value="RNA_pol_sigma-G_actinobac"/>
</dbReference>
<reference evidence="11 12" key="1">
    <citation type="journal article" date="2009" name="Stand. Genomic Sci.">
        <title>Complete genome sequence of Stackebrandtia nassauensis type strain (LLR-40K-21).</title>
        <authorList>
            <person name="Munk C."/>
            <person name="Lapidus A."/>
            <person name="Copeland A."/>
            <person name="Jando M."/>
            <person name="Mayilraj S."/>
            <person name="Glavina Del Rio T."/>
            <person name="Nolan M."/>
            <person name="Chen F."/>
            <person name="Lucas S."/>
            <person name="Tice H."/>
            <person name="Cheng J.F."/>
            <person name="Han C."/>
            <person name="Detter J.C."/>
            <person name="Bruce D."/>
            <person name="Goodwin L."/>
            <person name="Chain P."/>
            <person name="Pitluck S."/>
            <person name="Goker M."/>
            <person name="Ovchinikova G."/>
            <person name="Pati A."/>
            <person name="Ivanova N."/>
            <person name="Mavromatis K."/>
            <person name="Chen A."/>
            <person name="Palaniappan K."/>
            <person name="Land M."/>
            <person name="Hauser L."/>
            <person name="Chang Y.J."/>
            <person name="Jeffries C.D."/>
            <person name="Bristow J."/>
            <person name="Eisen J.A."/>
            <person name="Markowitz V."/>
            <person name="Hugenholtz P."/>
            <person name="Kyrpides N.C."/>
            <person name="Klenk H.P."/>
        </authorList>
    </citation>
    <scope>NUCLEOTIDE SEQUENCE [LARGE SCALE GENOMIC DNA]</scope>
    <source>
        <strain evidence="12">DSM 44728 / CIP 108903 / NRRL B-16338 / NBRC 102104 / LLR-40K-21</strain>
    </source>
</reference>